<feature type="compositionally biased region" description="Basic and acidic residues" evidence="1">
    <location>
        <begin position="103"/>
        <end position="114"/>
    </location>
</feature>
<feature type="region of interest" description="Disordered" evidence="1">
    <location>
        <begin position="86"/>
        <end position="114"/>
    </location>
</feature>
<reference evidence="2" key="1">
    <citation type="submission" date="2009-01" db="EMBL/GenBank/DDBJ databases">
        <title>Complete sequence of chromosome Cyanothece sp. PCC 7425.</title>
        <authorList>
            <consortium name="US DOE Joint Genome Institute"/>
            <person name="Lucas S."/>
            <person name="Copeland A."/>
            <person name="Lapidus A."/>
            <person name="Glavina del Rio T."/>
            <person name="Dalin E."/>
            <person name="Tice H."/>
            <person name="Bruce D."/>
            <person name="Goodwin L."/>
            <person name="Pitluck S."/>
            <person name="Sims D."/>
            <person name="Meineke L."/>
            <person name="Brettin T."/>
            <person name="Detter J.C."/>
            <person name="Han C."/>
            <person name="Larimer F."/>
            <person name="Land M."/>
            <person name="Hauser L."/>
            <person name="Kyrpides N."/>
            <person name="Ovchinnikova G."/>
            <person name="Liberton M."/>
            <person name="Stoeckel J."/>
            <person name="Banerjee A."/>
            <person name="Singh A."/>
            <person name="Page L."/>
            <person name="Sato H."/>
            <person name="Zhao L."/>
            <person name="Sherman L."/>
            <person name="Pakrasi H."/>
            <person name="Richardson P."/>
        </authorList>
    </citation>
    <scope>NUCLEOTIDE SEQUENCE</scope>
    <source>
        <strain evidence="2">PCC 7425</strain>
    </source>
</reference>
<dbReference type="KEGG" id="cyn:Cyan7425_1535"/>
<dbReference type="STRING" id="395961.Cyan7425_1535"/>
<gene>
    <name evidence="2" type="ordered locus">Cyan7425_1535</name>
</gene>
<sequence length="114" mass="12377">MKDKQSSSEDVIQTKPQIYEASLESGGAVVRGSEITQEQAVARRRSGLDVVVCGPSLAENSKYAKMIEQTANSAFVRHPPHANAGAYALPHYQADPGPPDGHTFYETDKRKAFS</sequence>
<evidence type="ECO:0000256" key="1">
    <source>
        <dbReference type="SAM" id="MobiDB-lite"/>
    </source>
</evidence>
<name>B8HPP4_CYAP4</name>
<dbReference type="HOGENOM" id="CLU_2116958_0_0_3"/>
<organism evidence="2">
    <name type="scientific">Cyanothece sp. (strain PCC 7425 / ATCC 29141)</name>
    <dbReference type="NCBI Taxonomy" id="395961"/>
    <lineage>
        <taxon>Bacteria</taxon>
        <taxon>Bacillati</taxon>
        <taxon>Cyanobacteriota</taxon>
        <taxon>Cyanophyceae</taxon>
        <taxon>Gomontiellales</taxon>
        <taxon>Cyanothecaceae</taxon>
        <taxon>Cyanothece</taxon>
    </lineage>
</organism>
<accession>B8HPP4</accession>
<proteinExistence type="predicted"/>
<protein>
    <submittedName>
        <fullName evidence="2">Uncharacterized protein</fullName>
    </submittedName>
</protein>
<dbReference type="EMBL" id="CP001344">
    <property type="protein sequence ID" value="ACL43905.1"/>
    <property type="molecule type" value="Genomic_DNA"/>
</dbReference>
<dbReference type="AlphaFoldDB" id="B8HPP4"/>
<dbReference type="OrthoDB" id="9863468at2"/>
<evidence type="ECO:0000313" key="2">
    <source>
        <dbReference type="EMBL" id="ACL43905.1"/>
    </source>
</evidence>